<organism evidence="3 4">
    <name type="scientific">Candidatus Aquicultor primus</name>
    <dbReference type="NCBI Taxonomy" id="1797195"/>
    <lineage>
        <taxon>Bacteria</taxon>
        <taxon>Bacillati</taxon>
        <taxon>Actinomycetota</taxon>
        <taxon>Candidatus Aquicultoria</taxon>
        <taxon>Candidatus Aquicultorales</taxon>
        <taxon>Candidatus Aquicultoraceae</taxon>
        <taxon>Candidatus Aquicultor</taxon>
    </lineage>
</organism>
<comment type="similarity">
    <text evidence="1">Belongs to the bacterial solute-binding protein SsuA/TauA family.</text>
</comment>
<comment type="caution">
    <text evidence="3">The sequence shown here is derived from an EMBL/GenBank/DDBJ whole genome shotgun (WGS) entry which is preliminary data.</text>
</comment>
<dbReference type="InterPro" id="IPR015168">
    <property type="entry name" value="SsuA/THI5"/>
</dbReference>
<dbReference type="EMBL" id="MELI01000086">
    <property type="protein sequence ID" value="OFW32745.1"/>
    <property type="molecule type" value="Genomic_DNA"/>
</dbReference>
<accession>A0A1F2UNY2</accession>
<evidence type="ECO:0000313" key="4">
    <source>
        <dbReference type="Proteomes" id="UP000178086"/>
    </source>
</evidence>
<dbReference type="SUPFAM" id="SSF53850">
    <property type="entry name" value="Periplasmic binding protein-like II"/>
    <property type="match status" value="1"/>
</dbReference>
<feature type="domain" description="Solute-binding protein family 3/N-terminal" evidence="2">
    <location>
        <begin position="46"/>
        <end position="277"/>
    </location>
</feature>
<dbReference type="SMART" id="SM00062">
    <property type="entry name" value="PBPb"/>
    <property type="match status" value="1"/>
</dbReference>
<evidence type="ECO:0000256" key="1">
    <source>
        <dbReference type="ARBA" id="ARBA00010742"/>
    </source>
</evidence>
<dbReference type="Pfam" id="PF09084">
    <property type="entry name" value="NMT1"/>
    <property type="match status" value="1"/>
</dbReference>
<reference evidence="3 4" key="1">
    <citation type="journal article" date="2016" name="Nat. Commun.">
        <title>Thousands of microbial genomes shed light on interconnected biogeochemical processes in an aquifer system.</title>
        <authorList>
            <person name="Anantharaman K."/>
            <person name="Brown C.T."/>
            <person name="Hug L.A."/>
            <person name="Sharon I."/>
            <person name="Castelle C.J."/>
            <person name="Probst A.J."/>
            <person name="Thomas B.C."/>
            <person name="Singh A."/>
            <person name="Wilkins M.J."/>
            <person name="Karaoz U."/>
            <person name="Brodie E.L."/>
            <person name="Williams K.H."/>
            <person name="Hubbard S.S."/>
            <person name="Banfield J.F."/>
        </authorList>
    </citation>
    <scope>NUCLEOTIDE SEQUENCE [LARGE SCALE GENOMIC DNA]</scope>
</reference>
<gene>
    <name evidence="3" type="ORF">A2074_04280</name>
</gene>
<proteinExistence type="inferred from homology"/>
<evidence type="ECO:0000313" key="3">
    <source>
        <dbReference type="EMBL" id="OFW32745.1"/>
    </source>
</evidence>
<evidence type="ECO:0000259" key="2">
    <source>
        <dbReference type="SMART" id="SM00062"/>
    </source>
</evidence>
<dbReference type="AlphaFoldDB" id="A0A1F2UNY2"/>
<sequence length="346" mass="38206">MKSINRQSLKRLTIVFIAIVAVVTLASGCAGNSRNSRKNNPGKVESITVGMEATSVNSLIYIAESQKYFEANGLKVTIKDDYPSGAIAAEGMLKGEVDVATAAEFAIVRQAFVQQDIQTLGSIDMFMHMKLIGRKDLGIENISDLKGKRIGVPLKSAADFQLGRFLDLHDLDKNEISIVDVQAPQAVDALINGEVDAVVAWQPNVLALKDRLGDQANIWSVQSGQPMYCAVVTTGKLATENPEAIKRFLNALKQAEDYVIQNPGQGRAIVQKRLDYDDGYIKTIWPEHEFSLRLDQSFILAMEDQARWMIANNLTAEKSVPDFLDYIYEDAVMAVKPKSVNIIRAR</sequence>
<dbReference type="Proteomes" id="UP000178086">
    <property type="component" value="Unassembled WGS sequence"/>
</dbReference>
<dbReference type="InterPro" id="IPR001638">
    <property type="entry name" value="Solute-binding_3/MltF_N"/>
</dbReference>
<dbReference type="PROSITE" id="PS51257">
    <property type="entry name" value="PROKAR_LIPOPROTEIN"/>
    <property type="match status" value="1"/>
</dbReference>
<dbReference type="PANTHER" id="PTHR30024">
    <property type="entry name" value="ALIPHATIC SULFONATES-BINDING PROTEIN-RELATED"/>
    <property type="match status" value="1"/>
</dbReference>
<dbReference type="Gene3D" id="3.40.190.10">
    <property type="entry name" value="Periplasmic binding protein-like II"/>
    <property type="match status" value="2"/>
</dbReference>
<dbReference type="CDD" id="cd01008">
    <property type="entry name" value="PBP2_NrtA_SsuA_CpmA_like"/>
    <property type="match status" value="1"/>
</dbReference>
<name>A0A1F2UNY2_9ACTN</name>
<protein>
    <recommendedName>
        <fullName evidence="2">Solute-binding protein family 3/N-terminal domain-containing protein</fullName>
    </recommendedName>
</protein>